<keyword evidence="9" id="KW-0862">Zinc</keyword>
<name>A0A815IAY5_9BILA</name>
<dbReference type="SUPFAM" id="SSF52540">
    <property type="entry name" value="P-loop containing nucleoside triphosphate hydrolases"/>
    <property type="match status" value="1"/>
</dbReference>
<keyword evidence="8" id="KW-0378">Hydrolase</keyword>
<evidence type="ECO:0000256" key="2">
    <source>
        <dbReference type="ARBA" id="ARBA00001947"/>
    </source>
</evidence>
<keyword evidence="6 18" id="KW-0479">Metal-binding</keyword>
<dbReference type="InterPro" id="IPR001019">
    <property type="entry name" value="Gprotein_alpha_su"/>
</dbReference>
<dbReference type="Pfam" id="PF21260">
    <property type="entry name" value="Laman-like_dom"/>
    <property type="match status" value="1"/>
</dbReference>
<feature type="binding site" evidence="17">
    <location>
        <begin position="173"/>
        <end position="174"/>
    </location>
    <ligand>
        <name>GTP</name>
        <dbReference type="ChEBI" id="CHEBI:37565"/>
    </ligand>
</feature>
<dbReference type="GO" id="GO:0030246">
    <property type="term" value="F:carbohydrate binding"/>
    <property type="evidence" value="ECO:0007669"/>
    <property type="project" value="InterPro"/>
</dbReference>
<keyword evidence="19" id="KW-0472">Membrane</keyword>
<dbReference type="Gene3D" id="2.60.40.1360">
    <property type="match status" value="1"/>
</dbReference>
<evidence type="ECO:0000256" key="16">
    <source>
        <dbReference type="ARBA" id="ARBA00053050"/>
    </source>
</evidence>
<dbReference type="FunFam" id="3.20.110.10:FF:000001">
    <property type="entry name" value="Alpha-mannosidase"/>
    <property type="match status" value="1"/>
</dbReference>
<evidence type="ECO:0000256" key="18">
    <source>
        <dbReference type="PIRSR" id="PIRSR601019-2"/>
    </source>
</evidence>
<dbReference type="InterPro" id="IPR011682">
    <property type="entry name" value="Glyco_hydro_38_C"/>
</dbReference>
<keyword evidence="7 17" id="KW-0547">Nucleotide-binding</keyword>
<comment type="subunit">
    <text evidence="5 19">G proteins are composed of 3 units; alpha, beta and gamma. The alpha chain contains the guanine nucleotide binding site.</text>
</comment>
<evidence type="ECO:0000256" key="10">
    <source>
        <dbReference type="ARBA" id="ARBA00022842"/>
    </source>
</evidence>
<dbReference type="FunFam" id="1.20.1270.50:FF:000002">
    <property type="entry name" value="Alpha-mannosidase"/>
    <property type="match status" value="1"/>
</dbReference>
<evidence type="ECO:0000256" key="17">
    <source>
        <dbReference type="PIRSR" id="PIRSR601019-1"/>
    </source>
</evidence>
<evidence type="ECO:0000259" key="20">
    <source>
        <dbReference type="SMART" id="SM00872"/>
    </source>
</evidence>
<gene>
    <name evidence="21" type="ORF">ZHD862_LOCUS31336</name>
</gene>
<dbReference type="InterPro" id="IPR011013">
    <property type="entry name" value="Gal_mutarotase_sf_dom"/>
</dbReference>
<dbReference type="GO" id="GO:0007186">
    <property type="term" value="P:G protein-coupled receptor signaling pathway"/>
    <property type="evidence" value="ECO:0007669"/>
    <property type="project" value="InterPro"/>
</dbReference>
<comment type="cofactor">
    <cofactor evidence="2">
        <name>Zn(2+)</name>
        <dbReference type="ChEBI" id="CHEBI:29105"/>
    </cofactor>
</comment>
<feature type="binding site" evidence="18">
    <location>
        <position position="204"/>
    </location>
    <ligand>
        <name>Mg(2+)</name>
        <dbReference type="ChEBI" id="CHEBI:18420"/>
    </ligand>
</feature>
<organism evidence="21 22">
    <name type="scientific">Rotaria sordida</name>
    <dbReference type="NCBI Taxonomy" id="392033"/>
    <lineage>
        <taxon>Eukaryota</taxon>
        <taxon>Metazoa</taxon>
        <taxon>Spiralia</taxon>
        <taxon>Gnathifera</taxon>
        <taxon>Rotifera</taxon>
        <taxon>Eurotatoria</taxon>
        <taxon>Bdelloidea</taxon>
        <taxon>Philodinida</taxon>
        <taxon>Philodinidae</taxon>
        <taxon>Rotaria</taxon>
    </lineage>
</organism>
<comment type="similarity">
    <text evidence="3 19">Belongs to the G-alpha family. G(s) subfamily.</text>
</comment>
<dbReference type="SUPFAM" id="SSF88713">
    <property type="entry name" value="Glycoside hydrolase/deacetylase"/>
    <property type="match status" value="1"/>
</dbReference>
<dbReference type="InterPro" id="IPR050843">
    <property type="entry name" value="Glycosyl_Hydrlase_38"/>
</dbReference>
<feature type="binding site" evidence="17">
    <location>
        <begin position="223"/>
        <end position="227"/>
    </location>
    <ligand>
        <name>GTP</name>
        <dbReference type="ChEBI" id="CHEBI:37565"/>
    </ligand>
</feature>
<comment type="function">
    <text evidence="19">Guanine nucleotide-binding proteins (G proteins) function as transducers in numerous signaling pathways controlled by G protein-coupled receptors (GPCRs).</text>
</comment>
<evidence type="ECO:0000256" key="4">
    <source>
        <dbReference type="ARBA" id="ARBA00009792"/>
    </source>
</evidence>
<dbReference type="Proteomes" id="UP000663864">
    <property type="component" value="Unassembled WGS sequence"/>
</dbReference>
<dbReference type="GO" id="GO:0031683">
    <property type="term" value="F:G-protein beta/gamma-subunit complex binding"/>
    <property type="evidence" value="ECO:0007669"/>
    <property type="project" value="UniProtKB-UniRule"/>
</dbReference>
<comment type="similarity">
    <text evidence="4">Belongs to the glycosyl hydrolase 38 family.</text>
</comment>
<keyword evidence="10 18" id="KW-0460">Magnesium</keyword>
<keyword evidence="19" id="KW-1003">Cell membrane</keyword>
<keyword evidence="15" id="KW-0326">Glycosidase</keyword>
<dbReference type="InterPro" id="IPR000367">
    <property type="entry name" value="Gprotein_alpha_S"/>
</dbReference>
<protein>
    <recommendedName>
        <fullName evidence="19">Guanine nucleotide-binding protein G(s) subunit alpha</fullName>
    </recommendedName>
    <alternativeName>
        <fullName evidence="19">Adenylate cyclase-stimulating G alpha protein</fullName>
    </alternativeName>
</protein>
<dbReference type="GO" id="GO:0005834">
    <property type="term" value="C:heterotrimeric G-protein complex"/>
    <property type="evidence" value="ECO:0007669"/>
    <property type="project" value="UniProtKB-UniRule"/>
</dbReference>
<dbReference type="SMART" id="SM00872">
    <property type="entry name" value="Alpha-mann_mid"/>
    <property type="match status" value="1"/>
</dbReference>
<evidence type="ECO:0000256" key="6">
    <source>
        <dbReference type="ARBA" id="ARBA00022723"/>
    </source>
</evidence>
<dbReference type="Pfam" id="PF07748">
    <property type="entry name" value="Glyco_hydro_38C"/>
    <property type="match status" value="1"/>
</dbReference>
<feature type="binding site" evidence="17">
    <location>
        <position position="367"/>
    </location>
    <ligand>
        <name>GTP</name>
        <dbReference type="ChEBI" id="CHEBI:37565"/>
    </ligand>
</feature>
<dbReference type="CDD" id="cd10810">
    <property type="entry name" value="GH38N_AMII_LAM_like"/>
    <property type="match status" value="1"/>
</dbReference>
<dbReference type="InterPro" id="IPR013780">
    <property type="entry name" value="Glyco_hydro_b"/>
</dbReference>
<evidence type="ECO:0000256" key="5">
    <source>
        <dbReference type="ARBA" id="ARBA00011356"/>
    </source>
</evidence>
<sequence>MTNYSFENDNRTTNGIVKKKKRPHFWSCISPKSDEEKQRKQINAKLKQDEKVDKATHRLLLLGSGESGKSTVVKQMKILHNPFTQQEKLNKILDIKHNIRDSLTSILRALDTINPPVSLEHSENQERATYILTTAHQLDFDYPPEFFDYVETLCRDGGVQECFQRSNEYQLIDSAKYFLDRVNEIKRPKYMPSDQDILRCRVVTSGIYETIFTVEHVCFHMFDVGGQRAERRKWIQCLDDVTAIIFVTACSGFNLVLIEDEKQNQLRESLELFKNIWNNRWLKTISVILFLNKQDLLAEKIKAGRRLEEYFPEFEHYVISHVELEKSEPNEHTEVTRAKYFIRDEFLRISTAVGNTRHSCYPHFTCAVDTENIRRACNLGESNKLNVHIVPHTHDDVGWLKTVDQYYYGARNDIQHVAVQYILDSVIQSLLENPDRRFIYVEIAFFWRWWTQQTEELQNTVRQLVNEGRLEFISGGWSMNDEGVTHYNSIIDQHSLGAEFLRDQFGECGRPKLGWQIDPFGHSRQVASLFAHMGFDGLFFGRVDPQDYAQRYRTKTMEMIWKGSTNLGEESWLFTGVIPRTYDPPDSFCFDMRCRDEPIKDDPQLHDYNVPERVQAFIKAAHDQATGFATNHIMMTMGSDFQYENANEWYKNLDKLIKYVNTQQANGSDVNIFYSTPTCYVYALNKLNRTWTTKTDDFFPISWNEHGLFTGYYTSRPALKRYERYSNNILQVTRQLNAFSNITLRRGIFPLSEAMGIAQHHDAISGTEKQHVANDYAQRLAQGIDSAIYVINEAYKKFLSKENQSLLVPTQFLCQFSNISECLPIEGQDSFTLTIWNPTIQPIEHVVRVPVTQKYSIRNPTGAIIPADLIPISEPIKNIPGRTSTAQYELLFRTPLPALGFNTYYFEARTDVTMEKKSTTRVIHNEACTLQNQYLRVEFDAQGNLNKITNLDKNFSVSFSAQGFYWYAAFQGNNSRPEFQSSGAYLFRPFTPNPLPVSSSRNITCTYMDQVQIALIVYNNWVSQEMRIYDKTRTIEIEWIVGPVPVEDNIGKEIIMRYDTDIQSNGIFYTDANGREVLERKRDYRPTWNYTVHENVSGNYYPVVSRIWIKDNQKQMTVLTDRSEGGASIHDGSIELMVHRRLVYDDELGAGEPMNETAYGKGLVIQGRHVLVIEPPESSALYHRPAAQRLFMNPLNTYALPKLPYTNYSNSYRQTWSALAELLPYNIHLLTFDQWSSKVFLIRIEHYFELNEDETYSKPVQIDLQILFNTLGKIKDLIELTLGGNLPLNEMNRLVWKTNDNQSSYWKSTNSNLLQSIIVTLNPMEIKTFQVTLQ</sequence>
<dbReference type="InterPro" id="IPR048534">
    <property type="entry name" value="Man2a1-like_dom"/>
</dbReference>
<evidence type="ECO:0000256" key="8">
    <source>
        <dbReference type="ARBA" id="ARBA00022801"/>
    </source>
</evidence>
<dbReference type="CDD" id="cd00066">
    <property type="entry name" value="G-alpha"/>
    <property type="match status" value="1"/>
</dbReference>
<comment type="function">
    <text evidence="16">Guanine nucleotide-binding proteins (G proteins) are involved as modulators or transducers in various transmembrane signaling systems. The G(s) protein is involved in hormonal regulation of adenylate cyclase: it activates the cyclase in response to beta-adrenergic stimuli.</text>
</comment>
<dbReference type="GO" id="GO:0005764">
    <property type="term" value="C:lysosome"/>
    <property type="evidence" value="ECO:0007669"/>
    <property type="project" value="TreeGrafter"/>
</dbReference>
<dbReference type="GO" id="GO:0046872">
    <property type="term" value="F:metal ion binding"/>
    <property type="evidence" value="ECO:0007669"/>
    <property type="project" value="UniProtKB-UniRule"/>
</dbReference>
<dbReference type="InterPro" id="IPR015341">
    <property type="entry name" value="Glyco_hydro_38_cen"/>
</dbReference>
<comment type="subcellular location">
    <subcellularLocation>
        <location evidence="19">Cell membrane</location>
    </subcellularLocation>
</comment>
<dbReference type="FunFam" id="2.70.98.30:FF:000003">
    <property type="entry name" value="Alpha-mannosidase"/>
    <property type="match status" value="1"/>
</dbReference>
<dbReference type="Gene3D" id="1.10.400.10">
    <property type="entry name" value="GI Alpha 1, domain 2-like"/>
    <property type="match status" value="1"/>
</dbReference>
<feature type="binding site" evidence="17">
    <location>
        <begin position="66"/>
        <end position="71"/>
    </location>
    <ligand>
        <name>GTP</name>
        <dbReference type="ChEBI" id="CHEBI:37565"/>
    </ligand>
</feature>
<dbReference type="Gene3D" id="2.70.98.30">
    <property type="entry name" value="Golgi alpha-mannosidase II, domain 4"/>
    <property type="match status" value="1"/>
</dbReference>
<dbReference type="GO" id="GO:0005525">
    <property type="term" value="F:GTP binding"/>
    <property type="evidence" value="ECO:0007669"/>
    <property type="project" value="UniProtKB-UniRule"/>
</dbReference>
<dbReference type="EMBL" id="CAJNOT010003131">
    <property type="protein sequence ID" value="CAF1366044.1"/>
    <property type="molecule type" value="Genomic_DNA"/>
</dbReference>
<dbReference type="Gene3D" id="2.60.40.1180">
    <property type="entry name" value="Golgi alpha-mannosidase II"/>
    <property type="match status" value="1"/>
</dbReference>
<dbReference type="SUPFAM" id="SSF88688">
    <property type="entry name" value="Families 57/38 glycoside transferase middle domain"/>
    <property type="match status" value="1"/>
</dbReference>
<evidence type="ECO:0000256" key="13">
    <source>
        <dbReference type="ARBA" id="ARBA00023180"/>
    </source>
</evidence>
<dbReference type="Pfam" id="PF00503">
    <property type="entry name" value="G-alpha"/>
    <property type="match status" value="1"/>
</dbReference>
<dbReference type="FunFam" id="1.20.1270.50:FF:000003">
    <property type="entry name" value="Alpha-mannosidase"/>
    <property type="match status" value="1"/>
</dbReference>
<evidence type="ECO:0000256" key="14">
    <source>
        <dbReference type="ARBA" id="ARBA00023224"/>
    </source>
</evidence>
<evidence type="ECO:0000256" key="3">
    <source>
        <dbReference type="ARBA" id="ARBA00007172"/>
    </source>
</evidence>
<proteinExistence type="inferred from homology"/>
<feature type="binding site" evidence="17">
    <location>
        <begin position="198"/>
        <end position="204"/>
    </location>
    <ligand>
        <name>GTP</name>
        <dbReference type="ChEBI" id="CHEBI:37565"/>
    </ligand>
</feature>
<dbReference type="PANTHER" id="PTHR11607:SF3">
    <property type="entry name" value="LYSOSOMAL ALPHA-MANNOSIDASE"/>
    <property type="match status" value="1"/>
</dbReference>
<evidence type="ECO:0000256" key="9">
    <source>
        <dbReference type="ARBA" id="ARBA00022833"/>
    </source>
</evidence>
<dbReference type="Gene3D" id="3.20.110.10">
    <property type="entry name" value="Glycoside hydrolase 38, N terminal domain"/>
    <property type="match status" value="1"/>
</dbReference>
<evidence type="ECO:0000256" key="19">
    <source>
        <dbReference type="RuleBase" id="RU369121"/>
    </source>
</evidence>
<comment type="caution">
    <text evidence="21">The sequence shown here is derived from an EMBL/GenBank/DDBJ whole genome shotgun (WGS) entry which is preliminary data.</text>
</comment>
<dbReference type="InterPro" id="IPR028995">
    <property type="entry name" value="Glyco_hydro_57/38_cen_sf"/>
</dbReference>
<evidence type="ECO:0000256" key="15">
    <source>
        <dbReference type="ARBA" id="ARBA00023295"/>
    </source>
</evidence>
<dbReference type="Gene3D" id="1.20.1270.50">
    <property type="entry name" value="Glycoside hydrolase family 38, central domain"/>
    <property type="match status" value="2"/>
</dbReference>
<reference evidence="21" key="1">
    <citation type="submission" date="2021-02" db="EMBL/GenBank/DDBJ databases">
        <authorList>
            <person name="Nowell W R."/>
        </authorList>
    </citation>
    <scope>NUCLEOTIDE SEQUENCE</scope>
</reference>
<dbReference type="Pfam" id="PF09261">
    <property type="entry name" value="Alpha-mann_mid"/>
    <property type="match status" value="1"/>
</dbReference>
<dbReference type="Gene3D" id="3.40.50.300">
    <property type="entry name" value="P-loop containing nucleotide triphosphate hydrolases"/>
    <property type="match status" value="1"/>
</dbReference>
<keyword evidence="11 17" id="KW-0342">GTP-binding</keyword>
<evidence type="ECO:0000256" key="11">
    <source>
        <dbReference type="ARBA" id="ARBA00023134"/>
    </source>
</evidence>
<evidence type="ECO:0000256" key="12">
    <source>
        <dbReference type="ARBA" id="ARBA00023157"/>
    </source>
</evidence>
<dbReference type="GO" id="GO:0003924">
    <property type="term" value="F:GTPase activity"/>
    <property type="evidence" value="ECO:0007669"/>
    <property type="project" value="UniProtKB-UniRule"/>
</dbReference>
<dbReference type="InterPro" id="IPR011330">
    <property type="entry name" value="Glyco_hydro/deAcase_b/a-brl"/>
</dbReference>
<keyword evidence="12" id="KW-1015">Disulfide bond</keyword>
<evidence type="ECO:0000313" key="21">
    <source>
        <dbReference type="EMBL" id="CAF1366044.1"/>
    </source>
</evidence>
<dbReference type="PRINTS" id="PR00318">
    <property type="entry name" value="GPROTEINA"/>
</dbReference>
<keyword evidence="14 19" id="KW-0807">Transducer</keyword>
<dbReference type="FunFam" id="1.10.400.10:FF:000003">
    <property type="entry name" value="Guanine nucleotide-binding protein G(S) subunit alpha"/>
    <property type="match status" value="1"/>
</dbReference>
<dbReference type="InterPro" id="IPR000602">
    <property type="entry name" value="Glyco_hydro_38_N"/>
</dbReference>
<evidence type="ECO:0000256" key="7">
    <source>
        <dbReference type="ARBA" id="ARBA00022741"/>
    </source>
</evidence>
<dbReference type="SUPFAM" id="SSF47895">
    <property type="entry name" value="Transducin (alpha subunit), insertion domain"/>
    <property type="match status" value="1"/>
</dbReference>
<dbReference type="SUPFAM" id="SSF74650">
    <property type="entry name" value="Galactose mutarotase-like"/>
    <property type="match status" value="1"/>
</dbReference>
<dbReference type="GO" id="GO:0006013">
    <property type="term" value="P:mannose metabolic process"/>
    <property type="evidence" value="ECO:0007669"/>
    <property type="project" value="InterPro"/>
</dbReference>
<comment type="catalytic activity">
    <reaction evidence="1">
        <text>Hydrolysis of terminal, non-reducing alpha-D-mannose residues in alpha-D-mannosides.</text>
        <dbReference type="EC" id="3.2.1.24"/>
    </reaction>
</comment>
<dbReference type="FunFam" id="3.40.50.300:FF:006178">
    <property type="entry name" value="Guanine nucleotide-binding protein G(s) subunit alpha isoforms short"/>
    <property type="match status" value="1"/>
</dbReference>
<dbReference type="GO" id="GO:0004559">
    <property type="term" value="F:alpha-mannosidase activity"/>
    <property type="evidence" value="ECO:0007669"/>
    <property type="project" value="UniProtKB-EC"/>
</dbReference>
<feature type="binding site" evidence="18">
    <location>
        <position position="70"/>
    </location>
    <ligand>
        <name>Mg(2+)</name>
        <dbReference type="ChEBI" id="CHEBI:18420"/>
    </ligand>
</feature>
<dbReference type="InterPro" id="IPR027417">
    <property type="entry name" value="P-loop_NTPase"/>
</dbReference>
<feature type="domain" description="Glycoside hydrolase family 38 central" evidence="20">
    <location>
        <begin position="707"/>
        <end position="780"/>
    </location>
</feature>
<feature type="binding site" evidence="17">
    <location>
        <begin position="292"/>
        <end position="295"/>
    </location>
    <ligand>
        <name>GTP</name>
        <dbReference type="ChEBI" id="CHEBI:37565"/>
    </ligand>
</feature>
<evidence type="ECO:0000256" key="1">
    <source>
        <dbReference type="ARBA" id="ARBA00000365"/>
    </source>
</evidence>
<dbReference type="InterPro" id="IPR011025">
    <property type="entry name" value="GproteinA_insert"/>
</dbReference>
<dbReference type="InterPro" id="IPR027291">
    <property type="entry name" value="Glyco_hydro_38_N_sf"/>
</dbReference>
<dbReference type="PRINTS" id="PR00443">
    <property type="entry name" value="GPROTEINAS"/>
</dbReference>
<dbReference type="Pfam" id="PF01074">
    <property type="entry name" value="Glyco_hydro_38N"/>
    <property type="match status" value="1"/>
</dbReference>
<accession>A0A815IAY5</accession>
<evidence type="ECO:0000313" key="22">
    <source>
        <dbReference type="Proteomes" id="UP000663864"/>
    </source>
</evidence>
<dbReference type="SMART" id="SM00275">
    <property type="entry name" value="G_alpha"/>
    <property type="match status" value="1"/>
</dbReference>
<dbReference type="InterPro" id="IPR037094">
    <property type="entry name" value="Glyco_hydro_38_cen_sf"/>
</dbReference>
<dbReference type="PROSITE" id="PS51882">
    <property type="entry name" value="G_ALPHA"/>
    <property type="match status" value="1"/>
</dbReference>
<keyword evidence="13" id="KW-0325">Glycoprotein</keyword>
<dbReference type="PANTHER" id="PTHR11607">
    <property type="entry name" value="ALPHA-MANNOSIDASE"/>
    <property type="match status" value="1"/>
</dbReference>